<reference evidence="8" key="1">
    <citation type="journal article" date="2019" name="Database">
        <title>The radish genome database (RadishGD): an integrated information resource for radish genomics.</title>
        <authorList>
            <person name="Yu H.J."/>
            <person name="Baek S."/>
            <person name="Lee Y.J."/>
            <person name="Cho A."/>
            <person name="Mun J.H."/>
        </authorList>
    </citation>
    <scope>NUCLEOTIDE SEQUENCE [LARGE SCALE GENOMIC DNA]</scope>
    <source>
        <strain evidence="8">cv. WK10039</strain>
    </source>
</reference>
<feature type="compositionally biased region" description="Acidic residues" evidence="6">
    <location>
        <begin position="183"/>
        <end position="201"/>
    </location>
</feature>
<name>A0A6J0L4S1_RAPSA</name>
<keyword evidence="2" id="KW-0805">Transcription regulation</keyword>
<dbReference type="KEGG" id="rsz:108826255"/>
<accession>A0A6J0L4S1</accession>
<dbReference type="Proteomes" id="UP000504610">
    <property type="component" value="Chromosome 9"/>
</dbReference>
<evidence type="ECO:0000256" key="4">
    <source>
        <dbReference type="ARBA" id="ARBA00023163"/>
    </source>
</evidence>
<sequence length="212" mass="23605">MNKGDSSDDCIPKFFKVYLPDDSGDDLDIPISFNSYLPKSLPEYIIVRSIYGNIWKLKLRKRCGNVEKISMVNGWKRIVKDEDLKGGEFLGFEFDGSRLFNFCIYGHATCKRLGNSVKTKESKDGSESADIIVIDDDDDDDDDDDNQDSGDEDIVVIDDDSSNDVSSGQGSGMEDQSTKDIIVIDEDSSDGDYTDADEDDDGRSGVETELRE</sequence>
<dbReference type="CDD" id="cd10017">
    <property type="entry name" value="B3_DNA"/>
    <property type="match status" value="1"/>
</dbReference>
<dbReference type="PROSITE" id="PS50863">
    <property type="entry name" value="B3"/>
    <property type="match status" value="1"/>
</dbReference>
<evidence type="ECO:0000256" key="6">
    <source>
        <dbReference type="SAM" id="MobiDB-lite"/>
    </source>
</evidence>
<keyword evidence="4" id="KW-0804">Transcription</keyword>
<evidence type="ECO:0000256" key="3">
    <source>
        <dbReference type="ARBA" id="ARBA00023125"/>
    </source>
</evidence>
<evidence type="ECO:0000313" key="8">
    <source>
        <dbReference type="Proteomes" id="UP000504610"/>
    </source>
</evidence>
<proteinExistence type="predicted"/>
<keyword evidence="8" id="KW-1185">Reference proteome</keyword>
<dbReference type="OrthoDB" id="1094641at2759"/>
<dbReference type="RefSeq" id="XP_018455147.2">
    <property type="nucleotide sequence ID" value="XM_018599645.2"/>
</dbReference>
<keyword evidence="5" id="KW-0539">Nucleus</keyword>
<dbReference type="InterPro" id="IPR003340">
    <property type="entry name" value="B3_DNA-bd"/>
</dbReference>
<evidence type="ECO:0000256" key="2">
    <source>
        <dbReference type="ARBA" id="ARBA00023015"/>
    </source>
</evidence>
<evidence type="ECO:0000256" key="5">
    <source>
        <dbReference type="ARBA" id="ARBA00023242"/>
    </source>
</evidence>
<dbReference type="GO" id="GO:0003677">
    <property type="term" value="F:DNA binding"/>
    <property type="evidence" value="ECO:0007669"/>
    <property type="project" value="UniProtKB-KW"/>
</dbReference>
<dbReference type="SMART" id="SM01019">
    <property type="entry name" value="B3"/>
    <property type="match status" value="1"/>
</dbReference>
<dbReference type="PANTHER" id="PTHR31920">
    <property type="entry name" value="B3 DOMAIN-CONTAINING"/>
    <property type="match status" value="1"/>
</dbReference>
<dbReference type="AlphaFoldDB" id="A0A6J0L4S1"/>
<evidence type="ECO:0000313" key="9">
    <source>
        <dbReference type="RefSeq" id="XP_018455147.2"/>
    </source>
</evidence>
<keyword evidence="3" id="KW-0238">DNA-binding</keyword>
<evidence type="ECO:0000256" key="1">
    <source>
        <dbReference type="ARBA" id="ARBA00004123"/>
    </source>
</evidence>
<dbReference type="Pfam" id="PF02362">
    <property type="entry name" value="B3"/>
    <property type="match status" value="1"/>
</dbReference>
<dbReference type="GeneID" id="108826255"/>
<dbReference type="SUPFAM" id="SSF101936">
    <property type="entry name" value="DNA-binding pseudobarrel domain"/>
    <property type="match status" value="1"/>
</dbReference>
<feature type="domain" description="TF-B3" evidence="7">
    <location>
        <begin position="12"/>
        <end position="108"/>
    </location>
</feature>
<dbReference type="PANTHER" id="PTHR31920:SF32">
    <property type="entry name" value="B3 DOMAIN-CONTAINING PROTEIN REM22"/>
    <property type="match status" value="1"/>
</dbReference>
<evidence type="ECO:0000259" key="7">
    <source>
        <dbReference type="PROSITE" id="PS50863"/>
    </source>
</evidence>
<comment type="subcellular location">
    <subcellularLocation>
        <location evidence="1">Nucleus</location>
    </subcellularLocation>
</comment>
<feature type="compositionally biased region" description="Basic and acidic residues" evidence="6">
    <location>
        <begin position="202"/>
        <end position="212"/>
    </location>
</feature>
<dbReference type="GO" id="GO:0005634">
    <property type="term" value="C:nucleus"/>
    <property type="evidence" value="ECO:0007669"/>
    <property type="project" value="UniProtKB-SubCell"/>
</dbReference>
<organism evidence="8 9">
    <name type="scientific">Raphanus sativus</name>
    <name type="common">Radish</name>
    <name type="synonym">Raphanus raphanistrum var. sativus</name>
    <dbReference type="NCBI Taxonomy" id="3726"/>
    <lineage>
        <taxon>Eukaryota</taxon>
        <taxon>Viridiplantae</taxon>
        <taxon>Streptophyta</taxon>
        <taxon>Embryophyta</taxon>
        <taxon>Tracheophyta</taxon>
        <taxon>Spermatophyta</taxon>
        <taxon>Magnoliopsida</taxon>
        <taxon>eudicotyledons</taxon>
        <taxon>Gunneridae</taxon>
        <taxon>Pentapetalae</taxon>
        <taxon>rosids</taxon>
        <taxon>malvids</taxon>
        <taxon>Brassicales</taxon>
        <taxon>Brassicaceae</taxon>
        <taxon>Brassiceae</taxon>
        <taxon>Raphanus</taxon>
    </lineage>
</organism>
<dbReference type="InterPro" id="IPR050655">
    <property type="entry name" value="Plant_B3_domain"/>
</dbReference>
<protein>
    <submittedName>
        <fullName evidence="9">B3 domain-containing protein At5g60142</fullName>
    </submittedName>
</protein>
<feature type="compositionally biased region" description="Acidic residues" evidence="6">
    <location>
        <begin position="134"/>
        <end position="162"/>
    </location>
</feature>
<gene>
    <name evidence="9" type="primary">LOC108826255</name>
</gene>
<feature type="region of interest" description="Disordered" evidence="6">
    <location>
        <begin position="134"/>
        <end position="212"/>
    </location>
</feature>
<dbReference type="Gene3D" id="2.40.330.10">
    <property type="entry name" value="DNA-binding pseudobarrel domain"/>
    <property type="match status" value="1"/>
</dbReference>
<reference evidence="9" key="2">
    <citation type="submission" date="2025-08" db="UniProtKB">
        <authorList>
            <consortium name="RefSeq"/>
        </authorList>
    </citation>
    <scope>IDENTIFICATION</scope>
    <source>
        <tissue evidence="9">Leaf</tissue>
    </source>
</reference>
<dbReference type="InterPro" id="IPR015300">
    <property type="entry name" value="DNA-bd_pseudobarrel_sf"/>
</dbReference>